<dbReference type="InterPro" id="IPR015242">
    <property type="entry name" value="Ydc2_cat"/>
</dbReference>
<dbReference type="InterPro" id="IPR012337">
    <property type="entry name" value="RNaseH-like_sf"/>
</dbReference>
<protein>
    <recommendedName>
        <fullName evidence="1">Mitochondrial resolvase Ydc2 catalytic domain-containing protein</fullName>
    </recommendedName>
</protein>
<reference evidence="2" key="1">
    <citation type="journal article" date="2020" name="Nature">
        <title>Giant virus diversity and host interactions through global metagenomics.</title>
        <authorList>
            <person name="Schulz F."/>
            <person name="Roux S."/>
            <person name="Paez-Espino D."/>
            <person name="Jungbluth S."/>
            <person name="Walsh D.A."/>
            <person name="Denef V.J."/>
            <person name="McMahon K.D."/>
            <person name="Konstantinidis K.T."/>
            <person name="Eloe-Fadrosh E.A."/>
            <person name="Kyrpides N.C."/>
            <person name="Woyke T."/>
        </authorList>
    </citation>
    <scope>NUCLEOTIDE SEQUENCE</scope>
    <source>
        <strain evidence="2">GVMAG-M-3300009155-2</strain>
    </source>
</reference>
<dbReference type="InterPro" id="IPR036397">
    <property type="entry name" value="RNaseH_sf"/>
</dbReference>
<dbReference type="Gene3D" id="3.30.420.10">
    <property type="entry name" value="Ribonuclease H-like superfamily/Ribonuclease H"/>
    <property type="match status" value="1"/>
</dbReference>
<proteinExistence type="predicted"/>
<dbReference type="AlphaFoldDB" id="A0A6C0ERS0"/>
<dbReference type="Pfam" id="PF09159">
    <property type="entry name" value="Ydc2-catalyt"/>
    <property type="match status" value="1"/>
</dbReference>
<dbReference type="GO" id="GO:0003676">
    <property type="term" value="F:nucleic acid binding"/>
    <property type="evidence" value="ECO:0007669"/>
    <property type="project" value="InterPro"/>
</dbReference>
<evidence type="ECO:0000259" key="1">
    <source>
        <dbReference type="Pfam" id="PF09159"/>
    </source>
</evidence>
<feature type="domain" description="Mitochondrial resolvase Ydc2 catalytic" evidence="1">
    <location>
        <begin position="3"/>
        <end position="65"/>
    </location>
</feature>
<name>A0A6C0ERS0_9ZZZZ</name>
<accession>A0A6C0ERS0</accession>
<dbReference type="EMBL" id="MN738915">
    <property type="protein sequence ID" value="QHT31029.1"/>
    <property type="molecule type" value="Genomic_DNA"/>
</dbReference>
<evidence type="ECO:0000313" key="2">
    <source>
        <dbReference type="EMBL" id="QHT31029.1"/>
    </source>
</evidence>
<sequence length="282" mass="32829">MKILSIDVGIKNLAFCLFDKDIETNSFKIKKWDIVNICQPEVFNCVFIDKKKNVICNKPAKFKKECKFFCLKHSKQQPYKIPTSELKYSFINKQKNQKLIEIAEKYSIKYDQNAKKSHLIESIHKDLENNFLQEISSVNASKVDLITIGSNLKDKFNLLFSEEDVINYVIIENQISPIASRMKTIQGMIVQYFIMSNIKADNIEFVSASNKLKVVSNNGCDNTVNKITYGDRKKMGIEKCLEIITTEERFNNKTEYFNKHNKKDDLADSFLQGIWFINDRKL</sequence>
<organism evidence="2">
    <name type="scientific">viral metagenome</name>
    <dbReference type="NCBI Taxonomy" id="1070528"/>
    <lineage>
        <taxon>unclassified sequences</taxon>
        <taxon>metagenomes</taxon>
        <taxon>organismal metagenomes</taxon>
    </lineage>
</organism>
<dbReference type="SUPFAM" id="SSF53098">
    <property type="entry name" value="Ribonuclease H-like"/>
    <property type="match status" value="1"/>
</dbReference>